<accession>Q2QPB5</accession>
<organism evidence="2">
    <name type="scientific">Oryza sativa subsp. japonica</name>
    <name type="common">Rice</name>
    <dbReference type="NCBI Taxonomy" id="39947"/>
    <lineage>
        <taxon>Eukaryota</taxon>
        <taxon>Viridiplantae</taxon>
        <taxon>Streptophyta</taxon>
        <taxon>Embryophyta</taxon>
        <taxon>Tracheophyta</taxon>
        <taxon>Spermatophyta</taxon>
        <taxon>Magnoliopsida</taxon>
        <taxon>Liliopsida</taxon>
        <taxon>Poales</taxon>
        <taxon>Poaceae</taxon>
        <taxon>BOP clade</taxon>
        <taxon>Oryzoideae</taxon>
        <taxon>Oryzeae</taxon>
        <taxon>Oryzinae</taxon>
        <taxon>Oryza</taxon>
        <taxon>Oryza sativa</taxon>
    </lineage>
</organism>
<reference evidence="2" key="2">
    <citation type="submission" date="2005-04" db="EMBL/GenBank/DDBJ databases">
        <authorList>
            <person name="Buell C.R."/>
            <person name="Wing R.A."/>
            <person name="McCombie W.A."/>
            <person name="Ouyang S."/>
        </authorList>
    </citation>
    <scope>NUCLEOTIDE SEQUENCE</scope>
</reference>
<dbReference type="AlphaFoldDB" id="Q2QPB5"/>
<reference evidence="2" key="3">
    <citation type="submission" date="2006-01" db="EMBL/GenBank/DDBJ databases">
        <authorList>
            <person name="Buell R."/>
        </authorList>
    </citation>
    <scope>NUCLEOTIDE SEQUENCE</scope>
</reference>
<feature type="region of interest" description="Disordered" evidence="1">
    <location>
        <begin position="1"/>
        <end position="23"/>
    </location>
</feature>
<gene>
    <name evidence="2" type="ordered locus">LOC_Os12g35050</name>
</gene>
<dbReference type="EMBL" id="DP000011">
    <property type="protein sequence ID" value="ABA98833.1"/>
    <property type="molecule type" value="Genomic_DNA"/>
</dbReference>
<evidence type="ECO:0000256" key="1">
    <source>
        <dbReference type="SAM" id="MobiDB-lite"/>
    </source>
</evidence>
<sequence length="103" mass="10682">MAAWRRAAVGEGERRKGRHRWGGGGWGGAAALGAWLGGTEAGGGAWGRERWPAATKAIGAKEVAAGVGDLVAAPNTARRCPSADEDDDAVRPSWLLYSEWAAP</sequence>
<proteinExistence type="predicted"/>
<reference evidence="2" key="1">
    <citation type="journal article" date="2005" name="BMC Biol.">
        <title>The sequence of rice chromosomes 11 and 12, rich in disease resistance genes and recent gene duplications.</title>
        <authorList>
            <consortium name="The rice chromosomes 11 and 12 sequencing consortia"/>
        </authorList>
    </citation>
    <scope>NUCLEOTIDE SEQUENCE [LARGE SCALE GENOMIC DNA]</scope>
</reference>
<evidence type="ECO:0000313" key="2">
    <source>
        <dbReference type="EMBL" id="ABA98833.1"/>
    </source>
</evidence>
<protein>
    <submittedName>
        <fullName evidence="2">Uncharacterized protein</fullName>
    </submittedName>
</protein>
<name>Q2QPB5_ORYSJ</name>